<evidence type="ECO:0000256" key="6">
    <source>
        <dbReference type="ARBA" id="ARBA00022771"/>
    </source>
</evidence>
<evidence type="ECO:0000256" key="2">
    <source>
        <dbReference type="ARBA" id="ARBA00004906"/>
    </source>
</evidence>
<evidence type="ECO:0000256" key="9">
    <source>
        <dbReference type="ARBA" id="ARBA00022989"/>
    </source>
</evidence>
<feature type="domain" description="RING-type" evidence="13">
    <location>
        <begin position="212"/>
        <end position="235"/>
    </location>
</feature>
<protein>
    <recommendedName>
        <fullName evidence="13">RING-type domain-containing protein</fullName>
    </recommendedName>
</protein>
<evidence type="ECO:0000313" key="14">
    <source>
        <dbReference type="EMBL" id="EFN60173.1"/>
    </source>
</evidence>
<evidence type="ECO:0000256" key="8">
    <source>
        <dbReference type="ARBA" id="ARBA00022833"/>
    </source>
</evidence>
<feature type="region of interest" description="Disordered" evidence="12">
    <location>
        <begin position="242"/>
        <end position="278"/>
    </location>
</feature>
<evidence type="ECO:0000256" key="10">
    <source>
        <dbReference type="ARBA" id="ARBA00023136"/>
    </source>
</evidence>
<dbReference type="eggNOG" id="KOG0800">
    <property type="taxonomic scope" value="Eukaryota"/>
</dbReference>
<dbReference type="InParanoid" id="E1Z3J7"/>
<evidence type="ECO:0000259" key="13">
    <source>
        <dbReference type="PROSITE" id="PS50089"/>
    </source>
</evidence>
<keyword evidence="4" id="KW-0812">Transmembrane</keyword>
<dbReference type="PANTHER" id="PTHR45768:SF18">
    <property type="entry name" value="RING-H2 FINGER PROTEIN ATL47-RELATED"/>
    <property type="match status" value="1"/>
</dbReference>
<keyword evidence="5" id="KW-0479">Metal-binding</keyword>
<dbReference type="PROSITE" id="PS50089">
    <property type="entry name" value="ZF_RING_2"/>
    <property type="match status" value="1"/>
</dbReference>
<comment type="subcellular location">
    <subcellularLocation>
        <location evidence="1">Membrane</location>
        <topology evidence="1">Single-pass membrane protein</topology>
    </subcellularLocation>
</comment>
<keyword evidence="6 11" id="KW-0863">Zinc-finger</keyword>
<organism evidence="15">
    <name type="scientific">Chlorella variabilis</name>
    <name type="common">Green alga</name>
    <dbReference type="NCBI Taxonomy" id="554065"/>
    <lineage>
        <taxon>Eukaryota</taxon>
        <taxon>Viridiplantae</taxon>
        <taxon>Chlorophyta</taxon>
        <taxon>core chlorophytes</taxon>
        <taxon>Trebouxiophyceae</taxon>
        <taxon>Chlorellales</taxon>
        <taxon>Chlorellaceae</taxon>
        <taxon>Chlorella clade</taxon>
        <taxon>Chlorella</taxon>
    </lineage>
</organism>
<dbReference type="PANTHER" id="PTHR45768">
    <property type="entry name" value="E3 UBIQUITIN-PROTEIN LIGASE RNF13-LIKE"/>
    <property type="match status" value="1"/>
</dbReference>
<evidence type="ECO:0000256" key="12">
    <source>
        <dbReference type="SAM" id="MobiDB-lite"/>
    </source>
</evidence>
<keyword evidence="15" id="KW-1185">Reference proteome</keyword>
<comment type="pathway">
    <text evidence="2">Protein modification; protein ubiquitination.</text>
</comment>
<accession>E1Z3J7</accession>
<feature type="compositionally biased region" description="Low complexity" evidence="12">
    <location>
        <begin position="246"/>
        <end position="271"/>
    </location>
</feature>
<dbReference type="Proteomes" id="UP000008141">
    <property type="component" value="Unassembled WGS sequence"/>
</dbReference>
<evidence type="ECO:0000313" key="15">
    <source>
        <dbReference type="Proteomes" id="UP000008141"/>
    </source>
</evidence>
<dbReference type="Pfam" id="PF12678">
    <property type="entry name" value="zf-rbx1"/>
    <property type="match status" value="1"/>
</dbReference>
<gene>
    <name evidence="14" type="ORF">CHLNCDRAFT_133669</name>
</gene>
<dbReference type="InterPro" id="IPR013083">
    <property type="entry name" value="Znf_RING/FYVE/PHD"/>
</dbReference>
<dbReference type="RefSeq" id="XP_005852275.1">
    <property type="nucleotide sequence ID" value="XM_005852213.1"/>
</dbReference>
<dbReference type="EMBL" id="GL433835">
    <property type="protein sequence ID" value="EFN60173.1"/>
    <property type="molecule type" value="Genomic_DNA"/>
</dbReference>
<evidence type="ECO:0000256" key="4">
    <source>
        <dbReference type="ARBA" id="ARBA00022692"/>
    </source>
</evidence>
<dbReference type="SUPFAM" id="SSF57850">
    <property type="entry name" value="RING/U-box"/>
    <property type="match status" value="1"/>
</dbReference>
<dbReference type="InterPro" id="IPR001841">
    <property type="entry name" value="Znf_RING"/>
</dbReference>
<dbReference type="InterPro" id="IPR024766">
    <property type="entry name" value="Znf_RING_H2"/>
</dbReference>
<sequence>MALRAAIAGAAGLALGRASSRPHLQRAALTALAVAAVPVANFAITQLLRLAGSGGGARGGTGAGAQRAPGGPREQRRRQLLRAAQRAADEAAAAGTMSAEERQLLHLVMQPAPSRTERVRTIARVLEWLQQVEADPAPRSRSTQLVSALVVYELNALVDVMDYEELHQAFGGHPPAKGLAQAQVAALPAVQLSEEAIGGLHSATCCVVLPACTHAFHAACLDPWLLSKAVCPVCRAAVEAPPPEAPAGEHAPQAAGAAAGQAPPAPASLAAGGAGAGR</sequence>
<keyword evidence="9" id="KW-1133">Transmembrane helix</keyword>
<dbReference type="GO" id="GO:0008270">
    <property type="term" value="F:zinc ion binding"/>
    <property type="evidence" value="ECO:0007669"/>
    <property type="project" value="UniProtKB-KW"/>
</dbReference>
<proteinExistence type="predicted"/>
<evidence type="ECO:0000256" key="5">
    <source>
        <dbReference type="ARBA" id="ARBA00022723"/>
    </source>
</evidence>
<evidence type="ECO:0000256" key="1">
    <source>
        <dbReference type="ARBA" id="ARBA00004167"/>
    </source>
</evidence>
<feature type="region of interest" description="Disordered" evidence="12">
    <location>
        <begin position="55"/>
        <end position="80"/>
    </location>
</feature>
<keyword evidence="8" id="KW-0862">Zinc</keyword>
<keyword evidence="7" id="KW-0833">Ubl conjugation pathway</keyword>
<dbReference type="GeneID" id="17359377"/>
<evidence type="ECO:0000256" key="7">
    <source>
        <dbReference type="ARBA" id="ARBA00022786"/>
    </source>
</evidence>
<dbReference type="GO" id="GO:0016740">
    <property type="term" value="F:transferase activity"/>
    <property type="evidence" value="ECO:0007669"/>
    <property type="project" value="UniProtKB-KW"/>
</dbReference>
<dbReference type="OrthoDB" id="514532at2759"/>
<dbReference type="KEGG" id="cvr:CHLNCDRAFT_133669"/>
<evidence type="ECO:0000256" key="3">
    <source>
        <dbReference type="ARBA" id="ARBA00022679"/>
    </source>
</evidence>
<name>E1Z3J7_CHLVA</name>
<keyword evidence="3" id="KW-0808">Transferase</keyword>
<evidence type="ECO:0000256" key="11">
    <source>
        <dbReference type="PROSITE-ProRule" id="PRU00175"/>
    </source>
</evidence>
<dbReference type="STRING" id="554065.E1Z3J7"/>
<keyword evidence="10" id="KW-0472">Membrane</keyword>
<dbReference type="Gene3D" id="3.30.40.10">
    <property type="entry name" value="Zinc/RING finger domain, C3HC4 (zinc finger)"/>
    <property type="match status" value="1"/>
</dbReference>
<dbReference type="GO" id="GO:0016020">
    <property type="term" value="C:membrane"/>
    <property type="evidence" value="ECO:0007669"/>
    <property type="project" value="UniProtKB-SubCell"/>
</dbReference>
<dbReference type="AlphaFoldDB" id="E1Z3J7"/>
<reference evidence="14 15" key="1">
    <citation type="journal article" date="2010" name="Plant Cell">
        <title>The Chlorella variabilis NC64A genome reveals adaptation to photosymbiosis, coevolution with viruses, and cryptic sex.</title>
        <authorList>
            <person name="Blanc G."/>
            <person name="Duncan G."/>
            <person name="Agarkova I."/>
            <person name="Borodovsky M."/>
            <person name="Gurnon J."/>
            <person name="Kuo A."/>
            <person name="Lindquist E."/>
            <person name="Lucas S."/>
            <person name="Pangilinan J."/>
            <person name="Polle J."/>
            <person name="Salamov A."/>
            <person name="Terry A."/>
            <person name="Yamada T."/>
            <person name="Dunigan D.D."/>
            <person name="Grigoriev I.V."/>
            <person name="Claverie J.M."/>
            <person name="Van Etten J.L."/>
        </authorList>
    </citation>
    <scope>NUCLEOTIDE SEQUENCE [LARGE SCALE GENOMIC DNA]</scope>
    <source>
        <strain evidence="14 15">NC64A</strain>
    </source>
</reference>